<evidence type="ECO:0008006" key="4">
    <source>
        <dbReference type="Google" id="ProtNLM"/>
    </source>
</evidence>
<gene>
    <name evidence="2" type="ORF">PsYK624_160660</name>
</gene>
<sequence length="396" mass="43403">MTDAFRLSRFYRNAEFTLPCSYSIYGVPHIEGYLDDAADSLFVGSLELENMLDRGDGGDAERVELASRYWTGLDVFQDPEYAIELLLRVCATPANDKNNGARFRPTQARARSMLAAMLLGTLGDLSNAAATVGAQGFGGTDALAHALYTAAVYADEAAALGLSSCAVLQIAVLVESLRLRRPQDRGAALEDLRFEALGSLWRVRDALETDPVLSWVPYLTGDYPTRPAGVRVCAVKGCGIEETAKWSFVLVCGGPCPQKEKPAWCSRACAWAGWAAHKALCASHAKDKAVNGAGPTDAERVRTAMRTTLEGRDTNAENVRRFTAITQKTSDILCVDDFGEDTARFVRDYHDLVSDAEDQDHSSDEPAHKKRRLNEIPEQDSGDETETEESVRLRRR</sequence>
<dbReference type="EMBL" id="BPQB01000120">
    <property type="protein sequence ID" value="GJE99795.1"/>
    <property type="molecule type" value="Genomic_DNA"/>
</dbReference>
<feature type="region of interest" description="Disordered" evidence="1">
    <location>
        <begin position="355"/>
        <end position="396"/>
    </location>
</feature>
<proteinExistence type="predicted"/>
<name>A0A9P3GUG8_9APHY</name>
<feature type="compositionally biased region" description="Basic and acidic residues" evidence="1">
    <location>
        <begin position="355"/>
        <end position="367"/>
    </location>
</feature>
<dbReference type="Proteomes" id="UP000703269">
    <property type="component" value="Unassembled WGS sequence"/>
</dbReference>
<evidence type="ECO:0000256" key="1">
    <source>
        <dbReference type="SAM" id="MobiDB-lite"/>
    </source>
</evidence>
<reference evidence="2 3" key="1">
    <citation type="submission" date="2021-08" db="EMBL/GenBank/DDBJ databases">
        <title>Draft Genome Sequence of Phanerochaete sordida strain YK-624.</title>
        <authorList>
            <person name="Mori T."/>
            <person name="Dohra H."/>
            <person name="Suzuki T."/>
            <person name="Kawagishi H."/>
            <person name="Hirai H."/>
        </authorList>
    </citation>
    <scope>NUCLEOTIDE SEQUENCE [LARGE SCALE GENOMIC DNA]</scope>
    <source>
        <strain evidence="2 3">YK-624</strain>
    </source>
</reference>
<keyword evidence="3" id="KW-1185">Reference proteome</keyword>
<protein>
    <recommendedName>
        <fullName evidence="4">MYND-type domain-containing protein</fullName>
    </recommendedName>
</protein>
<accession>A0A9P3GUG8</accession>
<comment type="caution">
    <text evidence="2">The sequence shown here is derived from an EMBL/GenBank/DDBJ whole genome shotgun (WGS) entry which is preliminary data.</text>
</comment>
<evidence type="ECO:0000313" key="3">
    <source>
        <dbReference type="Proteomes" id="UP000703269"/>
    </source>
</evidence>
<dbReference type="AlphaFoldDB" id="A0A9P3GUG8"/>
<evidence type="ECO:0000313" key="2">
    <source>
        <dbReference type="EMBL" id="GJE99795.1"/>
    </source>
</evidence>
<organism evidence="2 3">
    <name type="scientific">Phanerochaete sordida</name>
    <dbReference type="NCBI Taxonomy" id="48140"/>
    <lineage>
        <taxon>Eukaryota</taxon>
        <taxon>Fungi</taxon>
        <taxon>Dikarya</taxon>
        <taxon>Basidiomycota</taxon>
        <taxon>Agaricomycotina</taxon>
        <taxon>Agaricomycetes</taxon>
        <taxon>Polyporales</taxon>
        <taxon>Phanerochaetaceae</taxon>
        <taxon>Phanerochaete</taxon>
    </lineage>
</organism>
<feature type="compositionally biased region" description="Acidic residues" evidence="1">
    <location>
        <begin position="377"/>
        <end position="388"/>
    </location>
</feature>